<sequence>MQDTSLSASFSEGSCAVLQDSGRSATCWLDPLWLGLREHGPRSWGLGCVVQRAACLHTGDRGCL</sequence>
<dbReference type="EMBL" id="CM000781">
    <property type="protein sequence ID" value="AQK65150.1"/>
    <property type="molecule type" value="Genomic_DNA"/>
</dbReference>
<organism evidence="1">
    <name type="scientific">Zea mays</name>
    <name type="common">Maize</name>
    <dbReference type="NCBI Taxonomy" id="4577"/>
    <lineage>
        <taxon>Eukaryota</taxon>
        <taxon>Viridiplantae</taxon>
        <taxon>Streptophyta</taxon>
        <taxon>Embryophyta</taxon>
        <taxon>Tracheophyta</taxon>
        <taxon>Spermatophyta</taxon>
        <taxon>Magnoliopsida</taxon>
        <taxon>Liliopsida</taxon>
        <taxon>Poales</taxon>
        <taxon>Poaceae</taxon>
        <taxon>PACMAD clade</taxon>
        <taxon>Panicoideae</taxon>
        <taxon>Andropogonodae</taxon>
        <taxon>Andropogoneae</taxon>
        <taxon>Tripsacinae</taxon>
        <taxon>Zea</taxon>
    </lineage>
</organism>
<name>A0A1D6GPQ7_MAIZE</name>
<dbReference type="AlphaFoldDB" id="A0A1D6GPQ7"/>
<evidence type="ECO:0000313" key="1">
    <source>
        <dbReference type="EMBL" id="AQK65150.1"/>
    </source>
</evidence>
<dbReference type="GO" id="GO:1990904">
    <property type="term" value="C:ribonucleoprotein complex"/>
    <property type="evidence" value="ECO:0007669"/>
    <property type="project" value="UniProtKB-KW"/>
</dbReference>
<proteinExistence type="predicted"/>
<gene>
    <name evidence="1" type="ORF">ZEAMMB73_Zm00001d014058</name>
</gene>
<protein>
    <submittedName>
        <fullName evidence="1">Heterogeneous nuclear ribonucleoprotein 1</fullName>
    </submittedName>
</protein>
<reference evidence="1" key="1">
    <citation type="submission" date="2015-12" db="EMBL/GenBank/DDBJ databases">
        <title>Update maize B73 reference genome by single molecule sequencing technologies.</title>
        <authorList>
            <consortium name="Maize Genome Sequencing Project"/>
            <person name="Ware D."/>
        </authorList>
    </citation>
    <scope>NUCLEOTIDE SEQUENCE</scope>
    <source>
        <tissue evidence="1">Seedling</tissue>
    </source>
</reference>
<keyword evidence="1" id="KW-0687">Ribonucleoprotein</keyword>
<accession>A0A1D6GPQ7</accession>